<dbReference type="Proteomes" id="UP000217895">
    <property type="component" value="Plasmid Plasmid1 dna"/>
</dbReference>
<geneLocation type="plasmid" evidence="2">
    <name>plasmid1</name>
</geneLocation>
<sequence>MFEPSSGRTSETANTLGDPKGQGSWGVGKDLVDQQALPLNPVDSTALKTQTMTIRNEVTARLFSASKGTEQVLTGYNELERLIQKRMPTCNGKDMQTESR</sequence>
<evidence type="ECO:0000313" key="2">
    <source>
        <dbReference type="EMBL" id="BAY59165.1"/>
    </source>
</evidence>
<gene>
    <name evidence="2" type="ORF">NIES2135_60420</name>
</gene>
<reference evidence="2 3" key="1">
    <citation type="submission" date="2017-06" db="EMBL/GenBank/DDBJ databases">
        <title>Genome sequencing of cyanobaciteial culture collection at National Institute for Environmental Studies (NIES).</title>
        <authorList>
            <person name="Hirose Y."/>
            <person name="Shimura Y."/>
            <person name="Fujisawa T."/>
            <person name="Nakamura Y."/>
            <person name="Kawachi M."/>
        </authorList>
    </citation>
    <scope>NUCLEOTIDE SEQUENCE [LARGE SCALE GENOMIC DNA]</scope>
    <source>
        <strain evidence="2 3">NIES-2135</strain>
        <plasmid evidence="3">Plasmid Plasmid1 dna</plasmid>
    </source>
</reference>
<organism evidence="2 3">
    <name type="scientific">Leptolyngbya boryana NIES-2135</name>
    <dbReference type="NCBI Taxonomy" id="1973484"/>
    <lineage>
        <taxon>Bacteria</taxon>
        <taxon>Bacillati</taxon>
        <taxon>Cyanobacteriota</taxon>
        <taxon>Cyanophyceae</taxon>
        <taxon>Leptolyngbyales</taxon>
        <taxon>Leptolyngbyaceae</taxon>
        <taxon>Leptolyngbya group</taxon>
        <taxon>Leptolyngbya</taxon>
    </lineage>
</organism>
<dbReference type="AlphaFoldDB" id="A0A1Z4JQW9"/>
<feature type="compositionally biased region" description="Polar residues" evidence="1">
    <location>
        <begin position="1"/>
        <end position="15"/>
    </location>
</feature>
<protein>
    <submittedName>
        <fullName evidence="2">Uncharacterized protein</fullName>
    </submittedName>
</protein>
<dbReference type="EMBL" id="AP018204">
    <property type="protein sequence ID" value="BAY59165.1"/>
    <property type="molecule type" value="Genomic_DNA"/>
</dbReference>
<name>A0A1Z4JQW9_LEPBY</name>
<proteinExistence type="predicted"/>
<accession>A0A1Z4JQW9</accession>
<evidence type="ECO:0000313" key="3">
    <source>
        <dbReference type="Proteomes" id="UP000217895"/>
    </source>
</evidence>
<feature type="region of interest" description="Disordered" evidence="1">
    <location>
        <begin position="1"/>
        <end position="29"/>
    </location>
</feature>
<keyword evidence="2" id="KW-0614">Plasmid</keyword>
<keyword evidence="3" id="KW-1185">Reference proteome</keyword>
<evidence type="ECO:0000256" key="1">
    <source>
        <dbReference type="SAM" id="MobiDB-lite"/>
    </source>
</evidence>